<dbReference type="Gene3D" id="1.10.1760.20">
    <property type="match status" value="1"/>
</dbReference>
<keyword evidence="1" id="KW-0812">Transmembrane</keyword>
<comment type="caution">
    <text evidence="2">The sequence shown here is derived from an EMBL/GenBank/DDBJ whole genome shotgun (WGS) entry which is preliminary data.</text>
</comment>
<feature type="transmembrane region" description="Helical" evidence="1">
    <location>
        <begin position="71"/>
        <end position="97"/>
    </location>
</feature>
<evidence type="ECO:0000256" key="1">
    <source>
        <dbReference type="SAM" id="Phobius"/>
    </source>
</evidence>
<protein>
    <submittedName>
        <fullName evidence="2">Putative proton-coupled thiamine transporter YuaJ</fullName>
    </submittedName>
</protein>
<gene>
    <name evidence="2" type="ORF">HMPREF9257_0082</name>
</gene>
<dbReference type="NCBIfam" id="TIGR02357">
    <property type="entry name" value="ECF_ThiT_YuaJ"/>
    <property type="match status" value="1"/>
</dbReference>
<dbReference type="EMBL" id="AENN01000006">
    <property type="protein sequence ID" value="EFR31796.1"/>
    <property type="molecule type" value="Genomic_DNA"/>
</dbReference>
<proteinExistence type="predicted"/>
<dbReference type="InterPro" id="IPR012651">
    <property type="entry name" value="Thia_Transptr_ThiT"/>
</dbReference>
<dbReference type="STRING" id="908337.HMPREF9257_0082"/>
<keyword evidence="1" id="KW-0472">Membrane</keyword>
<accession>E4KML9</accession>
<feature type="transmembrane region" description="Helical" evidence="1">
    <location>
        <begin position="117"/>
        <end position="141"/>
    </location>
</feature>
<sequence>MAKLSTRVWLEIALCAAIATVLDLFIPSPTFAVEVSVKMLPIIFLSLRRGWPAGMLGGFLWGLLQVLLGDAYFLSIIQFLLEYFVAFALVGLAGLLVQPMQTTLVDQSQAYGKQISLAIAALVTGSLARYLIHFLAGVWFWGSYAPEGQSPYLYSFLVNGGAFLSETLTCAIVIALLVKFYPRLILVKNHGKSWT</sequence>
<reference evidence="2 3" key="1">
    <citation type="submission" date="2010-10" db="EMBL/GenBank/DDBJ databases">
        <authorList>
            <person name="Durkin A.S."/>
            <person name="Madupu R."/>
            <person name="Torralba M."/>
            <person name="Gillis M."/>
            <person name="Methe B."/>
            <person name="Sutton G."/>
            <person name="Nelson K.E."/>
        </authorList>
    </citation>
    <scope>NUCLEOTIDE SEQUENCE [LARGE SCALE GENOMIC DNA]</scope>
    <source>
        <strain evidence="2 3">ACS-139-V-Col8</strain>
    </source>
</reference>
<dbReference type="GO" id="GO:0015234">
    <property type="term" value="F:thiamine transmembrane transporter activity"/>
    <property type="evidence" value="ECO:0007669"/>
    <property type="project" value="InterPro"/>
</dbReference>
<keyword evidence="3" id="KW-1185">Reference proteome</keyword>
<keyword evidence="1" id="KW-1133">Transmembrane helix</keyword>
<dbReference type="GO" id="GO:0005886">
    <property type="term" value="C:plasma membrane"/>
    <property type="evidence" value="ECO:0007669"/>
    <property type="project" value="InterPro"/>
</dbReference>
<dbReference type="OrthoDB" id="9795813at2"/>
<dbReference type="Pfam" id="PF09515">
    <property type="entry name" value="Thia_YuaJ"/>
    <property type="match status" value="1"/>
</dbReference>
<organism evidence="2 3">
    <name type="scientific">Eremococcus coleocola ACS-139-V-Col8</name>
    <dbReference type="NCBI Taxonomy" id="908337"/>
    <lineage>
        <taxon>Bacteria</taxon>
        <taxon>Bacillati</taxon>
        <taxon>Bacillota</taxon>
        <taxon>Bacilli</taxon>
        <taxon>Lactobacillales</taxon>
        <taxon>Aerococcaceae</taxon>
        <taxon>Eremococcus</taxon>
    </lineage>
</organism>
<dbReference type="RefSeq" id="WP_006417928.1">
    <property type="nucleotide sequence ID" value="NZ_AENN01000006.1"/>
</dbReference>
<evidence type="ECO:0000313" key="2">
    <source>
        <dbReference type="EMBL" id="EFR31796.1"/>
    </source>
</evidence>
<dbReference type="eggNOG" id="COG3859">
    <property type="taxonomic scope" value="Bacteria"/>
</dbReference>
<feature type="transmembrane region" description="Helical" evidence="1">
    <location>
        <begin position="153"/>
        <end position="178"/>
    </location>
</feature>
<dbReference type="AlphaFoldDB" id="E4KML9"/>
<evidence type="ECO:0000313" key="3">
    <source>
        <dbReference type="Proteomes" id="UP000005990"/>
    </source>
</evidence>
<dbReference type="Proteomes" id="UP000005990">
    <property type="component" value="Unassembled WGS sequence"/>
</dbReference>
<name>E4KML9_9LACT</name>